<evidence type="ECO:0000313" key="9">
    <source>
        <dbReference type="Proteomes" id="UP000199497"/>
    </source>
</evidence>
<keyword evidence="5" id="KW-0560">Oxidoreductase</keyword>
<name>A0A1H0W206_9ACTN</name>
<protein>
    <submittedName>
        <fullName evidence="8">FAD/FMN-containing dehydrogenase</fullName>
    </submittedName>
</protein>
<evidence type="ECO:0000256" key="3">
    <source>
        <dbReference type="ARBA" id="ARBA00022630"/>
    </source>
</evidence>
<dbReference type="InterPro" id="IPR016169">
    <property type="entry name" value="FAD-bd_PCMH_sub2"/>
</dbReference>
<dbReference type="SUPFAM" id="SSF56176">
    <property type="entry name" value="FAD-binding/transporter-associated domain-like"/>
    <property type="match status" value="1"/>
</dbReference>
<dbReference type="InterPro" id="IPR006311">
    <property type="entry name" value="TAT_signal"/>
</dbReference>
<dbReference type="PANTHER" id="PTHR42973:SF39">
    <property type="entry name" value="FAD-BINDING PCMH-TYPE DOMAIN-CONTAINING PROTEIN"/>
    <property type="match status" value="1"/>
</dbReference>
<dbReference type="PROSITE" id="PS51318">
    <property type="entry name" value="TAT"/>
    <property type="match status" value="1"/>
</dbReference>
<gene>
    <name evidence="8" type="ORF">SAMN04487905_110129</name>
</gene>
<feature type="domain" description="FAD-binding PCMH-type" evidence="7">
    <location>
        <begin position="62"/>
        <end position="249"/>
    </location>
</feature>
<keyword evidence="6" id="KW-0732">Signal</keyword>
<dbReference type="GO" id="GO:0071949">
    <property type="term" value="F:FAD binding"/>
    <property type="evidence" value="ECO:0007669"/>
    <property type="project" value="InterPro"/>
</dbReference>
<dbReference type="Pfam" id="PF08031">
    <property type="entry name" value="BBE"/>
    <property type="match status" value="1"/>
</dbReference>
<proteinExistence type="inferred from homology"/>
<dbReference type="PANTHER" id="PTHR42973">
    <property type="entry name" value="BINDING OXIDOREDUCTASE, PUTATIVE (AFU_ORTHOLOGUE AFUA_1G17690)-RELATED"/>
    <property type="match status" value="1"/>
</dbReference>
<reference evidence="9" key="1">
    <citation type="submission" date="2016-10" db="EMBL/GenBank/DDBJ databases">
        <authorList>
            <person name="Varghese N."/>
            <person name="Submissions S."/>
        </authorList>
    </citation>
    <scope>NUCLEOTIDE SEQUENCE [LARGE SCALE GENOMIC DNA]</scope>
    <source>
        <strain evidence="9">DSM 46732</strain>
    </source>
</reference>
<evidence type="ECO:0000256" key="2">
    <source>
        <dbReference type="ARBA" id="ARBA00005466"/>
    </source>
</evidence>
<keyword evidence="4" id="KW-0274">FAD</keyword>
<evidence type="ECO:0000259" key="7">
    <source>
        <dbReference type="PROSITE" id="PS51387"/>
    </source>
</evidence>
<keyword evidence="9" id="KW-1185">Reference proteome</keyword>
<dbReference type="EMBL" id="FNJR01000010">
    <property type="protein sequence ID" value="SDP84583.1"/>
    <property type="molecule type" value="Genomic_DNA"/>
</dbReference>
<dbReference type="RefSeq" id="WP_092603122.1">
    <property type="nucleotide sequence ID" value="NZ_FNJR01000010.1"/>
</dbReference>
<dbReference type="Proteomes" id="UP000199497">
    <property type="component" value="Unassembled WGS sequence"/>
</dbReference>
<dbReference type="OrthoDB" id="545125at2"/>
<feature type="chain" id="PRO_5011627227" evidence="6">
    <location>
        <begin position="26"/>
        <end position="560"/>
    </location>
</feature>
<evidence type="ECO:0000313" key="8">
    <source>
        <dbReference type="EMBL" id="SDP84583.1"/>
    </source>
</evidence>
<feature type="signal peptide" evidence="6">
    <location>
        <begin position="1"/>
        <end position="25"/>
    </location>
</feature>
<sequence>MSGLNRRRMLTGAAGALTATGIAAASGGSGAGRALAVETSASGQPFDSVKIGPNDLRYPELTKGMNQRWVSKPDHIRMVATTDQVVKAVQEAASANKRLTVQGGGHCYADFVHNPNVDVVINMSEMKNIYFDQGRSAFVVEAGATLMEVYETLFKIWGVTLPGGMCFSVGMGGHVPGGGYGLLSRKEGLIADHLYAVEVVTVDGSGRAKSVIATREADDPNRDLWWAHTGGGGGNFGVVTRYWFRSPGVTATDPGSLLPRPPEELLVNAVSIPWSDLDSASFTRLVKNYGTWFENNSAPGSPGASLSSFLLVNHKANGSAGLLTVVDGSDPNADSLLRDYLDRLFAGANVRTRPLSEPVGEMSAAPELYQPVRLPWFRATRLLGTNNPTLNDPTMRADYKSGYLKRSFTEKQIATMYEQLTRTDHANPNSIMVLLSYGGAINSVAPDATASAQRDSAFKVLVESFWSRKSDDSANVNWCRSIYNGIFAEKGGYPVPDDRADGCYINYPDMDITDPEHNKSGVPWYKLYYKNNYPKLQRVKKNYDPTNFFRHSQSIKLPSA</sequence>
<dbReference type="InterPro" id="IPR012951">
    <property type="entry name" value="BBE"/>
</dbReference>
<dbReference type="InterPro" id="IPR036318">
    <property type="entry name" value="FAD-bd_PCMH-like_sf"/>
</dbReference>
<evidence type="ECO:0000256" key="4">
    <source>
        <dbReference type="ARBA" id="ARBA00022827"/>
    </source>
</evidence>
<dbReference type="GO" id="GO:0016491">
    <property type="term" value="F:oxidoreductase activity"/>
    <property type="evidence" value="ECO:0007669"/>
    <property type="project" value="UniProtKB-KW"/>
</dbReference>
<accession>A0A1H0W206</accession>
<comment type="similarity">
    <text evidence="2">Belongs to the oxygen-dependent FAD-linked oxidoreductase family.</text>
</comment>
<dbReference type="Gene3D" id="3.30.465.10">
    <property type="match status" value="1"/>
</dbReference>
<dbReference type="Pfam" id="PF01565">
    <property type="entry name" value="FAD_binding_4"/>
    <property type="match status" value="1"/>
</dbReference>
<evidence type="ECO:0000256" key="1">
    <source>
        <dbReference type="ARBA" id="ARBA00001974"/>
    </source>
</evidence>
<dbReference type="STRING" id="405564.SAMN04487905_110129"/>
<dbReference type="InterPro" id="IPR006094">
    <property type="entry name" value="Oxid_FAD_bind_N"/>
</dbReference>
<evidence type="ECO:0000256" key="5">
    <source>
        <dbReference type="ARBA" id="ARBA00023002"/>
    </source>
</evidence>
<dbReference type="AlphaFoldDB" id="A0A1H0W206"/>
<dbReference type="InterPro" id="IPR050416">
    <property type="entry name" value="FAD-linked_Oxidoreductase"/>
</dbReference>
<dbReference type="PROSITE" id="PS51387">
    <property type="entry name" value="FAD_PCMH"/>
    <property type="match status" value="1"/>
</dbReference>
<dbReference type="InterPro" id="IPR016166">
    <property type="entry name" value="FAD-bd_PCMH"/>
</dbReference>
<keyword evidence="3" id="KW-0285">Flavoprotein</keyword>
<comment type="cofactor">
    <cofactor evidence="1">
        <name>FAD</name>
        <dbReference type="ChEBI" id="CHEBI:57692"/>
    </cofactor>
</comment>
<dbReference type="Gene3D" id="3.40.462.20">
    <property type="match status" value="1"/>
</dbReference>
<organism evidence="8 9">
    <name type="scientific">Actinopolyspora xinjiangensis</name>
    <dbReference type="NCBI Taxonomy" id="405564"/>
    <lineage>
        <taxon>Bacteria</taxon>
        <taxon>Bacillati</taxon>
        <taxon>Actinomycetota</taxon>
        <taxon>Actinomycetes</taxon>
        <taxon>Actinopolysporales</taxon>
        <taxon>Actinopolysporaceae</taxon>
        <taxon>Actinopolyspora</taxon>
    </lineage>
</organism>
<evidence type="ECO:0000256" key="6">
    <source>
        <dbReference type="SAM" id="SignalP"/>
    </source>
</evidence>